<gene>
    <name evidence="3" type="ORF">BDA99DRAFT_60847</name>
</gene>
<organism evidence="3 4">
    <name type="scientific">Phascolomyces articulosus</name>
    <dbReference type="NCBI Taxonomy" id="60185"/>
    <lineage>
        <taxon>Eukaryota</taxon>
        <taxon>Fungi</taxon>
        <taxon>Fungi incertae sedis</taxon>
        <taxon>Mucoromycota</taxon>
        <taxon>Mucoromycotina</taxon>
        <taxon>Mucoromycetes</taxon>
        <taxon>Mucorales</taxon>
        <taxon>Lichtheimiaceae</taxon>
        <taxon>Phascolomyces</taxon>
    </lineage>
</organism>
<comment type="caution">
    <text evidence="3">The sequence shown here is derived from an EMBL/GenBank/DDBJ whole genome shotgun (WGS) entry which is preliminary data.</text>
</comment>
<dbReference type="AlphaFoldDB" id="A0AAD5PFM1"/>
<protein>
    <recommendedName>
        <fullName evidence="2">C2H2-type domain-containing protein</fullName>
    </recommendedName>
</protein>
<evidence type="ECO:0000313" key="3">
    <source>
        <dbReference type="EMBL" id="KAI9263217.1"/>
    </source>
</evidence>
<feature type="compositionally biased region" description="Polar residues" evidence="1">
    <location>
        <begin position="193"/>
        <end position="205"/>
    </location>
</feature>
<evidence type="ECO:0000256" key="1">
    <source>
        <dbReference type="SAM" id="MobiDB-lite"/>
    </source>
</evidence>
<accession>A0AAD5PFM1</accession>
<dbReference type="Proteomes" id="UP001209540">
    <property type="component" value="Unassembled WGS sequence"/>
</dbReference>
<name>A0AAD5PFM1_9FUNG</name>
<reference evidence="3" key="1">
    <citation type="journal article" date="2022" name="IScience">
        <title>Evolution of zygomycete secretomes and the origins of terrestrial fungal ecologies.</title>
        <authorList>
            <person name="Chang Y."/>
            <person name="Wang Y."/>
            <person name="Mondo S."/>
            <person name="Ahrendt S."/>
            <person name="Andreopoulos W."/>
            <person name="Barry K."/>
            <person name="Beard J."/>
            <person name="Benny G.L."/>
            <person name="Blankenship S."/>
            <person name="Bonito G."/>
            <person name="Cuomo C."/>
            <person name="Desiro A."/>
            <person name="Gervers K.A."/>
            <person name="Hundley H."/>
            <person name="Kuo A."/>
            <person name="LaButti K."/>
            <person name="Lang B.F."/>
            <person name="Lipzen A."/>
            <person name="O'Donnell K."/>
            <person name="Pangilinan J."/>
            <person name="Reynolds N."/>
            <person name="Sandor L."/>
            <person name="Smith M.E."/>
            <person name="Tsang A."/>
            <person name="Grigoriev I.V."/>
            <person name="Stajich J.E."/>
            <person name="Spatafora J.W."/>
        </authorList>
    </citation>
    <scope>NUCLEOTIDE SEQUENCE</scope>
    <source>
        <strain evidence="3">RSA 2281</strain>
    </source>
</reference>
<feature type="domain" description="C2H2-type" evidence="2">
    <location>
        <begin position="348"/>
        <end position="370"/>
    </location>
</feature>
<feature type="compositionally biased region" description="Polar residues" evidence="1">
    <location>
        <begin position="173"/>
        <end position="186"/>
    </location>
</feature>
<reference evidence="3" key="2">
    <citation type="submission" date="2023-02" db="EMBL/GenBank/DDBJ databases">
        <authorList>
            <consortium name="DOE Joint Genome Institute"/>
            <person name="Mondo S.J."/>
            <person name="Chang Y."/>
            <person name="Wang Y."/>
            <person name="Ahrendt S."/>
            <person name="Andreopoulos W."/>
            <person name="Barry K."/>
            <person name="Beard J."/>
            <person name="Benny G.L."/>
            <person name="Blankenship S."/>
            <person name="Bonito G."/>
            <person name="Cuomo C."/>
            <person name="Desiro A."/>
            <person name="Gervers K.A."/>
            <person name="Hundley H."/>
            <person name="Kuo A."/>
            <person name="LaButti K."/>
            <person name="Lang B.F."/>
            <person name="Lipzen A."/>
            <person name="O'Donnell K."/>
            <person name="Pangilinan J."/>
            <person name="Reynolds N."/>
            <person name="Sandor L."/>
            <person name="Smith M.W."/>
            <person name="Tsang A."/>
            <person name="Grigoriev I.V."/>
            <person name="Stajich J.E."/>
            <person name="Spatafora J.W."/>
        </authorList>
    </citation>
    <scope>NUCLEOTIDE SEQUENCE</scope>
    <source>
        <strain evidence="3">RSA 2281</strain>
    </source>
</reference>
<keyword evidence="4" id="KW-1185">Reference proteome</keyword>
<feature type="region of interest" description="Disordered" evidence="1">
    <location>
        <begin position="173"/>
        <end position="205"/>
    </location>
</feature>
<proteinExistence type="predicted"/>
<feature type="compositionally biased region" description="Polar residues" evidence="1">
    <location>
        <begin position="62"/>
        <end position="86"/>
    </location>
</feature>
<evidence type="ECO:0000313" key="4">
    <source>
        <dbReference type="Proteomes" id="UP001209540"/>
    </source>
</evidence>
<dbReference type="Gene3D" id="2.10.110.10">
    <property type="entry name" value="Cysteine Rich Protein"/>
    <property type="match status" value="1"/>
</dbReference>
<dbReference type="PROSITE" id="PS00028">
    <property type="entry name" value="ZINC_FINGER_C2H2_1"/>
    <property type="match status" value="1"/>
</dbReference>
<evidence type="ECO:0000259" key="2">
    <source>
        <dbReference type="PROSITE" id="PS00028"/>
    </source>
</evidence>
<feature type="region of interest" description="Disordered" evidence="1">
    <location>
        <begin position="264"/>
        <end position="298"/>
    </location>
</feature>
<sequence length="448" mass="49353">MGYCARCGEISSSDKCQKCRGRSVASIATALDTIGRSSEGNSIRENILGERGHSKAGVTGPFPQTSNSTPVIPSGLNRRQCSSFTADQPPLSPSWAKPISKRQGAPASLRDIQPRDISEFINNNNKEPPFVTTSPTSVVPTALVENASNIQTARSGLLKSSTRNSSFFLKNANDSSRNENLTTLSSVGGIMSGSYSTTTTKPRPRLSTQLFHYDSANSSTMNSPATPVSPYNGNLMAHLSTKLAAPATTISDNGQSPRIIPKTKDQQLEEKQPNNINNINNDTVASNKKENNEQLTQQTKKKKKKICCKCNQPFGRSDGKGTRRRIGVPLSNGSQDDYAWYHYDCLRCPICNEQFTKHDYFVCHGQEVYHARCRKLLLKQNNDTTNNTDYLQEESDSSKSKCTVCSTSIKVGSDGNGFEYEGNNYYHFQVSIYICVNNILNFIIISKY</sequence>
<dbReference type="InterPro" id="IPR013087">
    <property type="entry name" value="Znf_C2H2_type"/>
</dbReference>
<feature type="region of interest" description="Disordered" evidence="1">
    <location>
        <begin position="47"/>
        <end position="108"/>
    </location>
</feature>
<dbReference type="EMBL" id="JAIXMP010000013">
    <property type="protein sequence ID" value="KAI9263217.1"/>
    <property type="molecule type" value="Genomic_DNA"/>
</dbReference>